<keyword evidence="4" id="KW-1185">Reference proteome</keyword>
<dbReference type="SUPFAM" id="SSF54909">
    <property type="entry name" value="Dimeric alpha+beta barrel"/>
    <property type="match status" value="1"/>
</dbReference>
<proteinExistence type="predicted"/>
<evidence type="ECO:0000313" key="4">
    <source>
        <dbReference type="Proteomes" id="UP000008037"/>
    </source>
</evidence>
<dbReference type="InterPro" id="IPR019887">
    <property type="entry name" value="Tscrpt_reg_AsnC/Lrp_C"/>
</dbReference>
<dbReference type="OrthoDB" id="8136at2157"/>
<dbReference type="InParanoid" id="K0IJX4"/>
<protein>
    <recommendedName>
        <fullName evidence="2">Transcription regulator AsnC/Lrp ligand binding domain-containing protein</fullName>
    </recommendedName>
</protein>
<dbReference type="InterPro" id="IPR011008">
    <property type="entry name" value="Dimeric_a/b-barrel"/>
</dbReference>
<dbReference type="GeneID" id="13797898"/>
<dbReference type="BioCyc" id="CNIT1237085:G1324-1637-MONOMER"/>
<dbReference type="HOGENOM" id="CLU_170329_2_0_2"/>
<dbReference type="Pfam" id="PF01037">
    <property type="entry name" value="AsnC_trans_reg"/>
    <property type="match status" value="1"/>
</dbReference>
<feature type="region of interest" description="Disordered" evidence="1">
    <location>
        <begin position="73"/>
        <end position="92"/>
    </location>
</feature>
<evidence type="ECO:0000256" key="1">
    <source>
        <dbReference type="SAM" id="MobiDB-lite"/>
    </source>
</evidence>
<gene>
    <name evidence="3" type="ordered locus">Ngar_c16390</name>
</gene>
<feature type="domain" description="Transcription regulator AsnC/Lrp ligand binding" evidence="2">
    <location>
        <begin position="6"/>
        <end position="71"/>
    </location>
</feature>
<sequence>MPGAYVMVNTLPGMEKPVLDEIAQIPGVVSVEGVYGEFDLIVRIEVPVGNTVDFVINKLRKVSGIKSTRTVSTIDGERKSGTGMDYLGPPSD</sequence>
<dbReference type="Proteomes" id="UP000008037">
    <property type="component" value="Chromosome"/>
</dbReference>
<dbReference type="EMBL" id="CP002408">
    <property type="protein sequence ID" value="AFU58572.1"/>
    <property type="molecule type" value="Genomic_DNA"/>
</dbReference>
<dbReference type="Gene3D" id="3.30.70.920">
    <property type="match status" value="1"/>
</dbReference>
<dbReference type="KEGG" id="nga:Ngar_c16390"/>
<dbReference type="RefSeq" id="WP_015019109.1">
    <property type="nucleotide sequence ID" value="NC_018719.1"/>
</dbReference>
<name>K0IJX4_NITGG</name>
<accession>K0IJX4</accession>
<evidence type="ECO:0000313" key="3">
    <source>
        <dbReference type="EMBL" id="AFU58572.1"/>
    </source>
</evidence>
<organism evidence="3 4">
    <name type="scientific">Nitrososphaera gargensis (strain Ga9.2)</name>
    <dbReference type="NCBI Taxonomy" id="1237085"/>
    <lineage>
        <taxon>Archaea</taxon>
        <taxon>Nitrososphaerota</taxon>
        <taxon>Nitrososphaeria</taxon>
        <taxon>Nitrososphaerales</taxon>
        <taxon>Nitrososphaeraceae</taxon>
        <taxon>Nitrososphaera</taxon>
    </lineage>
</organism>
<dbReference type="AlphaFoldDB" id="K0IJX4"/>
<evidence type="ECO:0000259" key="2">
    <source>
        <dbReference type="Pfam" id="PF01037"/>
    </source>
</evidence>
<reference evidence="3 4" key="1">
    <citation type="journal article" date="2012" name="Environ. Microbiol.">
        <title>The genome of the ammonia-oxidizing Candidatus Nitrososphaera gargensis: insights into metabolic versatility and environmental adaptations.</title>
        <authorList>
            <person name="Spang A."/>
            <person name="Poehlein A."/>
            <person name="Offre P."/>
            <person name="Zumbragel S."/>
            <person name="Haider S."/>
            <person name="Rychlik N."/>
            <person name="Nowka B."/>
            <person name="Schmeisser C."/>
            <person name="Lebedeva E.V."/>
            <person name="Rattei T."/>
            <person name="Bohm C."/>
            <person name="Schmid M."/>
            <person name="Galushko A."/>
            <person name="Hatzenpichler R."/>
            <person name="Weinmaier T."/>
            <person name="Daniel R."/>
            <person name="Schleper C."/>
            <person name="Spieck E."/>
            <person name="Streit W."/>
            <person name="Wagner M."/>
        </authorList>
    </citation>
    <scope>NUCLEOTIDE SEQUENCE [LARGE SCALE GENOMIC DNA]</scope>
    <source>
        <strain evidence="4">Ga9.2</strain>
    </source>
</reference>